<dbReference type="SUPFAM" id="SSF46689">
    <property type="entry name" value="Homeodomain-like"/>
    <property type="match status" value="1"/>
</dbReference>
<proteinExistence type="inferred from homology"/>
<comment type="similarity">
    <text evidence="2">Belongs to the TALE/IRO homeobox family.</text>
</comment>
<evidence type="ECO:0000256" key="2">
    <source>
        <dbReference type="ARBA" id="ARBA00008446"/>
    </source>
</evidence>
<dbReference type="PROSITE" id="PS50071">
    <property type="entry name" value="HOMEOBOX_2"/>
    <property type="match status" value="1"/>
</dbReference>
<dbReference type="PANTHER" id="PTHR11211:SF47">
    <property type="entry name" value="IROQUOIS HOMEOBOX PROTEIN 6A"/>
    <property type="match status" value="1"/>
</dbReference>
<feature type="region of interest" description="Disordered" evidence="7">
    <location>
        <begin position="227"/>
        <end position="259"/>
    </location>
</feature>
<dbReference type="Proteomes" id="UP001152803">
    <property type="component" value="Unassembled WGS sequence"/>
</dbReference>
<dbReference type="GO" id="GO:0030182">
    <property type="term" value="P:neuron differentiation"/>
    <property type="evidence" value="ECO:0007669"/>
    <property type="project" value="TreeGrafter"/>
</dbReference>
<keyword evidence="10" id="KW-1185">Reference proteome</keyword>
<dbReference type="PROSITE" id="PS00027">
    <property type="entry name" value="HOMEOBOX_1"/>
    <property type="match status" value="1"/>
</dbReference>
<feature type="DNA-binding region" description="Homeobox" evidence="6">
    <location>
        <begin position="166"/>
        <end position="228"/>
    </location>
</feature>
<evidence type="ECO:0000256" key="6">
    <source>
        <dbReference type="PROSITE-ProRule" id="PRU00108"/>
    </source>
</evidence>
<evidence type="ECO:0000313" key="9">
    <source>
        <dbReference type="EMBL" id="KAJ8272159.1"/>
    </source>
</evidence>
<dbReference type="InterPro" id="IPR009057">
    <property type="entry name" value="Homeodomain-like_sf"/>
</dbReference>
<evidence type="ECO:0000256" key="4">
    <source>
        <dbReference type="ARBA" id="ARBA00023155"/>
    </source>
</evidence>
<name>A0A9Q1HZV7_CONCO</name>
<dbReference type="Pfam" id="PF05920">
    <property type="entry name" value="Homeobox_KN"/>
    <property type="match status" value="1"/>
</dbReference>
<dbReference type="SMART" id="SM00548">
    <property type="entry name" value="IRO"/>
    <property type="match status" value="1"/>
</dbReference>
<dbReference type="GO" id="GO:0048468">
    <property type="term" value="P:cell development"/>
    <property type="evidence" value="ECO:0007669"/>
    <property type="project" value="TreeGrafter"/>
</dbReference>
<dbReference type="FunFam" id="1.10.10.60:FF:000003">
    <property type="entry name" value="Iroquois-class homeobox protein IRX"/>
    <property type="match status" value="1"/>
</dbReference>
<reference evidence="9" key="1">
    <citation type="journal article" date="2023" name="Science">
        <title>Genome structures resolve the early diversification of teleost fishes.</title>
        <authorList>
            <person name="Parey E."/>
            <person name="Louis A."/>
            <person name="Montfort J."/>
            <person name="Bouchez O."/>
            <person name="Roques C."/>
            <person name="Iampietro C."/>
            <person name="Lluch J."/>
            <person name="Castinel A."/>
            <person name="Donnadieu C."/>
            <person name="Desvignes T."/>
            <person name="Floi Bucao C."/>
            <person name="Jouanno E."/>
            <person name="Wen M."/>
            <person name="Mejri S."/>
            <person name="Dirks R."/>
            <person name="Jansen H."/>
            <person name="Henkel C."/>
            <person name="Chen W.J."/>
            <person name="Zahm M."/>
            <person name="Cabau C."/>
            <person name="Klopp C."/>
            <person name="Thompson A.W."/>
            <person name="Robinson-Rechavi M."/>
            <person name="Braasch I."/>
            <person name="Lecointre G."/>
            <person name="Bobe J."/>
            <person name="Postlethwait J.H."/>
            <person name="Berthelot C."/>
            <person name="Roest Crollius H."/>
            <person name="Guiguen Y."/>
        </authorList>
    </citation>
    <scope>NUCLEOTIDE SEQUENCE</scope>
    <source>
        <strain evidence="9">Concon-B</strain>
    </source>
</reference>
<dbReference type="Gene3D" id="1.10.10.60">
    <property type="entry name" value="Homeodomain-like"/>
    <property type="match status" value="1"/>
</dbReference>
<dbReference type="GO" id="GO:0005634">
    <property type="term" value="C:nucleus"/>
    <property type="evidence" value="ECO:0007669"/>
    <property type="project" value="UniProtKB-SubCell"/>
</dbReference>
<sequence length="478" mass="51171">MTRAVLRPTEYPPNFERQSKNGNITVANIGLNLCPGRTALKRQKTLDVLITELHRSVSESSGSPTAAAFYENRLLANTRTELNAGALGMYGSPYAAAAAANQNYTNYLSYSTDASSLLSTLSPQYDIKDGAGGLHSGITQTAAYYPYERSLGPYQCDRYGTMDFNGSARRKNSTRETTSTLKTWLYEHRKNPYPTKGEKIMLAIITKMTLTQVSTWFANARRRLKKENKMTWTPKNKAGDDRKEKSDQDSVNKDTKYCKEESDLQPLDVQACDRVDGGWEEPGLQRAVTPQLLRRDCAGALSFPGSSGPLGPAVSGPLPAPPTARLALLHGQEKPRIWSLAHTAATGLVLGPRPGSHFSSGSAGLDCPSAAVRLAPPGGGRCGALESPDTASPSGVDSCFQAGRPCGDEVYAAASGVSCEPLRLHGSPHPALADACQYSSAKGFPNGRKTEAECAVLSDTCVALQEGKLPASRPGVPR</sequence>
<evidence type="ECO:0000256" key="1">
    <source>
        <dbReference type="ARBA" id="ARBA00004123"/>
    </source>
</evidence>
<accession>A0A9Q1HZV7</accession>
<protein>
    <recommendedName>
        <fullName evidence="8">Homeobox domain-containing protein</fullName>
    </recommendedName>
</protein>
<dbReference type="InterPro" id="IPR003893">
    <property type="entry name" value="Iroquois_homeo"/>
</dbReference>
<evidence type="ECO:0000313" key="10">
    <source>
        <dbReference type="Proteomes" id="UP001152803"/>
    </source>
</evidence>
<dbReference type="SMART" id="SM00389">
    <property type="entry name" value="HOX"/>
    <property type="match status" value="1"/>
</dbReference>
<dbReference type="GO" id="GO:0000981">
    <property type="term" value="F:DNA-binding transcription factor activity, RNA polymerase II-specific"/>
    <property type="evidence" value="ECO:0007669"/>
    <property type="project" value="InterPro"/>
</dbReference>
<comment type="subcellular location">
    <subcellularLocation>
        <location evidence="1 6">Nucleus</location>
    </subcellularLocation>
</comment>
<feature type="domain" description="Homeobox" evidence="8">
    <location>
        <begin position="164"/>
        <end position="227"/>
    </location>
</feature>
<dbReference type="InterPro" id="IPR008422">
    <property type="entry name" value="KN_HD"/>
</dbReference>
<dbReference type="AlphaFoldDB" id="A0A9Q1HZV7"/>
<dbReference type="CDD" id="cd00086">
    <property type="entry name" value="homeodomain"/>
    <property type="match status" value="1"/>
</dbReference>
<dbReference type="PANTHER" id="PTHR11211">
    <property type="entry name" value="IROQUOIS-CLASS HOMEODOMAIN PROTEIN IRX"/>
    <property type="match status" value="1"/>
</dbReference>
<evidence type="ECO:0000259" key="8">
    <source>
        <dbReference type="PROSITE" id="PS50071"/>
    </source>
</evidence>
<dbReference type="OrthoDB" id="5399138at2759"/>
<feature type="compositionally biased region" description="Basic and acidic residues" evidence="7">
    <location>
        <begin position="237"/>
        <end position="259"/>
    </location>
</feature>
<keyword evidence="3 6" id="KW-0238">DNA-binding</keyword>
<keyword evidence="4 6" id="KW-0371">Homeobox</keyword>
<dbReference type="EMBL" id="JAFJMO010000007">
    <property type="protein sequence ID" value="KAJ8272159.1"/>
    <property type="molecule type" value="Genomic_DNA"/>
</dbReference>
<organism evidence="9 10">
    <name type="scientific">Conger conger</name>
    <name type="common">Conger eel</name>
    <name type="synonym">Muraena conger</name>
    <dbReference type="NCBI Taxonomy" id="82655"/>
    <lineage>
        <taxon>Eukaryota</taxon>
        <taxon>Metazoa</taxon>
        <taxon>Chordata</taxon>
        <taxon>Craniata</taxon>
        <taxon>Vertebrata</taxon>
        <taxon>Euteleostomi</taxon>
        <taxon>Actinopterygii</taxon>
        <taxon>Neopterygii</taxon>
        <taxon>Teleostei</taxon>
        <taxon>Anguilliformes</taxon>
        <taxon>Congridae</taxon>
        <taxon>Conger</taxon>
    </lineage>
</organism>
<evidence type="ECO:0000256" key="7">
    <source>
        <dbReference type="SAM" id="MobiDB-lite"/>
    </source>
</evidence>
<gene>
    <name evidence="9" type="ORF">COCON_G00110180</name>
</gene>
<dbReference type="InterPro" id="IPR001356">
    <property type="entry name" value="HD"/>
</dbReference>
<dbReference type="GO" id="GO:0000978">
    <property type="term" value="F:RNA polymerase II cis-regulatory region sequence-specific DNA binding"/>
    <property type="evidence" value="ECO:0007669"/>
    <property type="project" value="TreeGrafter"/>
</dbReference>
<evidence type="ECO:0000256" key="3">
    <source>
        <dbReference type="ARBA" id="ARBA00023125"/>
    </source>
</evidence>
<keyword evidence="5 6" id="KW-0539">Nucleus</keyword>
<dbReference type="InterPro" id="IPR017970">
    <property type="entry name" value="Homeobox_CS"/>
</dbReference>
<evidence type="ECO:0000256" key="5">
    <source>
        <dbReference type="ARBA" id="ARBA00023242"/>
    </source>
</evidence>
<comment type="caution">
    <text evidence="9">The sequence shown here is derived from an EMBL/GenBank/DDBJ whole genome shotgun (WGS) entry which is preliminary data.</text>
</comment>